<name>A0A5C5W9V6_9BACT</name>
<reference evidence="1 2" key="1">
    <citation type="submission" date="2019-02" db="EMBL/GenBank/DDBJ databases">
        <title>Deep-cultivation of Planctomycetes and their phenomic and genomic characterization uncovers novel biology.</title>
        <authorList>
            <person name="Wiegand S."/>
            <person name="Jogler M."/>
            <person name="Boedeker C."/>
            <person name="Pinto D."/>
            <person name="Vollmers J."/>
            <person name="Rivas-Marin E."/>
            <person name="Kohn T."/>
            <person name="Peeters S.H."/>
            <person name="Heuer A."/>
            <person name="Rast P."/>
            <person name="Oberbeckmann S."/>
            <person name="Bunk B."/>
            <person name="Jeske O."/>
            <person name="Meyerdierks A."/>
            <person name="Storesund J.E."/>
            <person name="Kallscheuer N."/>
            <person name="Luecker S."/>
            <person name="Lage O.M."/>
            <person name="Pohl T."/>
            <person name="Merkel B.J."/>
            <person name="Hornburger P."/>
            <person name="Mueller R.-W."/>
            <person name="Bruemmer F."/>
            <person name="Labrenz M."/>
            <person name="Spormann A.M."/>
            <person name="Op Den Camp H."/>
            <person name="Overmann J."/>
            <person name="Amann R."/>
            <person name="Jetten M.S.M."/>
            <person name="Mascher T."/>
            <person name="Medema M.H."/>
            <person name="Devos D.P."/>
            <person name="Kaster A.-K."/>
            <person name="Ovreas L."/>
            <person name="Rohde M."/>
            <person name="Galperin M.Y."/>
            <person name="Jogler C."/>
        </authorList>
    </citation>
    <scope>NUCLEOTIDE SEQUENCE [LARGE SCALE GENOMIC DNA]</scope>
    <source>
        <strain evidence="1 2">Pla111</strain>
    </source>
</reference>
<protein>
    <submittedName>
        <fullName evidence="1">Uncharacterized protein</fullName>
    </submittedName>
</protein>
<dbReference type="RefSeq" id="WP_146572422.1">
    <property type="nucleotide sequence ID" value="NZ_SJPH01000002.1"/>
</dbReference>
<proteinExistence type="predicted"/>
<gene>
    <name evidence="1" type="ORF">Pla111_12760</name>
</gene>
<sequence length="76" mass="7864">MPLACRLSGLAFWEQAKGTVNSRPSGKGGGKYVTGTACEGQSRSLSGDRFVLIARIGSASGDLNYDPEVDPDASAD</sequence>
<dbReference type="EMBL" id="SJPH01000002">
    <property type="protein sequence ID" value="TWT47658.1"/>
    <property type="molecule type" value="Genomic_DNA"/>
</dbReference>
<dbReference type="AlphaFoldDB" id="A0A5C5W9V6"/>
<dbReference type="Proteomes" id="UP000318995">
    <property type="component" value="Unassembled WGS sequence"/>
</dbReference>
<comment type="caution">
    <text evidence="1">The sequence shown here is derived from an EMBL/GenBank/DDBJ whole genome shotgun (WGS) entry which is preliminary data.</text>
</comment>
<keyword evidence="2" id="KW-1185">Reference proteome</keyword>
<evidence type="ECO:0000313" key="1">
    <source>
        <dbReference type="EMBL" id="TWT47658.1"/>
    </source>
</evidence>
<evidence type="ECO:0000313" key="2">
    <source>
        <dbReference type="Proteomes" id="UP000318995"/>
    </source>
</evidence>
<organism evidence="1 2">
    <name type="scientific">Botrimarina hoheduenensis</name>
    <dbReference type="NCBI Taxonomy" id="2528000"/>
    <lineage>
        <taxon>Bacteria</taxon>
        <taxon>Pseudomonadati</taxon>
        <taxon>Planctomycetota</taxon>
        <taxon>Planctomycetia</taxon>
        <taxon>Pirellulales</taxon>
        <taxon>Lacipirellulaceae</taxon>
        <taxon>Botrimarina</taxon>
    </lineage>
</organism>
<accession>A0A5C5W9V6</accession>